<feature type="region of interest" description="Disordered" evidence="1">
    <location>
        <begin position="431"/>
        <end position="459"/>
    </location>
</feature>
<evidence type="ECO:0008006" key="6">
    <source>
        <dbReference type="Google" id="ProtNLM"/>
    </source>
</evidence>
<evidence type="ECO:0000313" key="5">
    <source>
        <dbReference type="Proteomes" id="UP001140217"/>
    </source>
</evidence>
<dbReference type="SUPFAM" id="SSF50494">
    <property type="entry name" value="Trypsin-like serine proteases"/>
    <property type="match status" value="1"/>
</dbReference>
<organism evidence="4 5">
    <name type="scientific">Coemansia javaensis</name>
    <dbReference type="NCBI Taxonomy" id="2761396"/>
    <lineage>
        <taxon>Eukaryota</taxon>
        <taxon>Fungi</taxon>
        <taxon>Fungi incertae sedis</taxon>
        <taxon>Zoopagomycota</taxon>
        <taxon>Kickxellomycotina</taxon>
        <taxon>Kickxellomycetes</taxon>
        <taxon>Kickxellales</taxon>
        <taxon>Kickxellaceae</taxon>
        <taxon>Coemansia</taxon>
    </lineage>
</organism>
<keyword evidence="3" id="KW-0732">Signal</keyword>
<accession>A0A9W8H5C9</accession>
<gene>
    <name evidence="4" type="ORF">H4R18_004039</name>
</gene>
<dbReference type="OrthoDB" id="5565075at2759"/>
<keyword evidence="2" id="KW-0472">Membrane</keyword>
<sequence length="677" mass="71024">MWGCRFALALVAGLSAVSAATPGVRLVGSGQAQAELAAAGRAPGHGVAVRQNGVVVSGGIGFFDGTDSPRVTVSGGSVDADGSKVLGPDVRRQLAGIKGALLMRNGAQTLCEVAMVTQRYGFVAASCIDYLEGSKNVDPSFHYSVHLSQNVDQFYADTNIEAVIPHPDYNPKTFENNIALVMTVSDPATPYFNPIADWPSDWTELLYVHRSVTDGPNPQWNEPYVLTTNKMTEVNTNLPACKEASALFAANPDSYMCNTATLTYFYRRDCNIPYGVVYGIYNTNAAAAAIYSHSAIYGDGFCGTGKIYNYYLQVRNYIKWAEGVAGITVGTFHSSNPPGYVRSNNPNYTINPPGGPNDAGVNIFGNFTLDAVRLPSTDEPRDASSLGQPQPIDEINNSQSGEQEPSANAAGSSSSSSASVSVSITTTTVSASSASSLAAPTPTSTPVATQQTTETATSTEVVTSTTVVTVSTIVVVSENSPGAHATPAPGENMTNTLIISPTFYTVTATTTQTVTFTQPASFPGTTYTLSGPSEGPTVTVTVTAAASAPGAVTTTAVSTAEPSTVTVTMVSVQQMLPATPTPTTSETGVTVTSVTTITAEPSSSHVEGPDEPASGSRIPLIVGIILLLLLLLGLLYYLCVARRRRGASPTTRVRRWWFAERLFGGARQPEAPPSYYK</sequence>
<protein>
    <recommendedName>
        <fullName evidence="6">Peptidase S1 domain-containing protein</fullName>
    </recommendedName>
</protein>
<name>A0A9W8H5C9_9FUNG</name>
<keyword evidence="2" id="KW-0812">Transmembrane</keyword>
<feature type="signal peptide" evidence="3">
    <location>
        <begin position="1"/>
        <end position="19"/>
    </location>
</feature>
<dbReference type="InterPro" id="IPR009003">
    <property type="entry name" value="Peptidase_S1_PA"/>
</dbReference>
<keyword evidence="5" id="KW-1185">Reference proteome</keyword>
<feature type="compositionally biased region" description="Polar residues" evidence="1">
    <location>
        <begin position="395"/>
        <end position="411"/>
    </location>
</feature>
<proteinExistence type="predicted"/>
<evidence type="ECO:0000256" key="3">
    <source>
        <dbReference type="SAM" id="SignalP"/>
    </source>
</evidence>
<feature type="chain" id="PRO_5040869313" description="Peptidase S1 domain-containing protein" evidence="3">
    <location>
        <begin position="20"/>
        <end position="677"/>
    </location>
</feature>
<evidence type="ECO:0000313" key="4">
    <source>
        <dbReference type="EMBL" id="KAJ2779394.1"/>
    </source>
</evidence>
<dbReference type="Gene3D" id="2.40.10.10">
    <property type="entry name" value="Trypsin-like serine proteases"/>
    <property type="match status" value="2"/>
</dbReference>
<evidence type="ECO:0000256" key="2">
    <source>
        <dbReference type="SAM" id="Phobius"/>
    </source>
</evidence>
<dbReference type="AlphaFoldDB" id="A0A9W8H5C9"/>
<dbReference type="InterPro" id="IPR043504">
    <property type="entry name" value="Peptidase_S1_PA_chymotrypsin"/>
</dbReference>
<feature type="region of interest" description="Disordered" evidence="1">
    <location>
        <begin position="375"/>
        <end position="417"/>
    </location>
</feature>
<dbReference type="Proteomes" id="UP001140217">
    <property type="component" value="Unassembled WGS sequence"/>
</dbReference>
<comment type="caution">
    <text evidence="4">The sequence shown here is derived from an EMBL/GenBank/DDBJ whole genome shotgun (WGS) entry which is preliminary data.</text>
</comment>
<feature type="transmembrane region" description="Helical" evidence="2">
    <location>
        <begin position="618"/>
        <end position="639"/>
    </location>
</feature>
<evidence type="ECO:0000256" key="1">
    <source>
        <dbReference type="SAM" id="MobiDB-lite"/>
    </source>
</evidence>
<keyword evidence="2" id="KW-1133">Transmembrane helix</keyword>
<dbReference type="EMBL" id="JANBUL010000179">
    <property type="protein sequence ID" value="KAJ2779394.1"/>
    <property type="molecule type" value="Genomic_DNA"/>
</dbReference>
<reference evidence="4" key="1">
    <citation type="submission" date="2022-07" db="EMBL/GenBank/DDBJ databases">
        <title>Phylogenomic reconstructions and comparative analyses of Kickxellomycotina fungi.</title>
        <authorList>
            <person name="Reynolds N.K."/>
            <person name="Stajich J.E."/>
            <person name="Barry K."/>
            <person name="Grigoriev I.V."/>
            <person name="Crous P."/>
            <person name="Smith M.E."/>
        </authorList>
    </citation>
    <scope>NUCLEOTIDE SEQUENCE</scope>
    <source>
        <strain evidence="4">NBRC 105414</strain>
    </source>
</reference>